<accession>A0ABT4KWY5</accession>
<dbReference type="Proteomes" id="UP001144341">
    <property type="component" value="Unassembled WGS sequence"/>
</dbReference>
<dbReference type="RefSeq" id="WP_269415045.1">
    <property type="nucleotide sequence ID" value="NZ_JAPWGL010000002.1"/>
</dbReference>
<organism evidence="2 3">
    <name type="scientific">Pedobacter rhodius</name>
    <dbReference type="NCBI Taxonomy" id="3004098"/>
    <lineage>
        <taxon>Bacteria</taxon>
        <taxon>Pseudomonadati</taxon>
        <taxon>Bacteroidota</taxon>
        <taxon>Sphingobacteriia</taxon>
        <taxon>Sphingobacteriales</taxon>
        <taxon>Sphingobacteriaceae</taxon>
        <taxon>Pedobacter</taxon>
    </lineage>
</organism>
<feature type="signal peptide" evidence="1">
    <location>
        <begin position="1"/>
        <end position="28"/>
    </location>
</feature>
<protein>
    <submittedName>
        <fullName evidence="2">Uncharacterized protein</fullName>
    </submittedName>
</protein>
<proteinExistence type="predicted"/>
<feature type="chain" id="PRO_5045213817" evidence="1">
    <location>
        <begin position="29"/>
        <end position="137"/>
    </location>
</feature>
<keyword evidence="3" id="KW-1185">Reference proteome</keyword>
<name>A0ABT4KWY5_9SPHI</name>
<gene>
    <name evidence="2" type="ORF">O0931_08035</name>
</gene>
<comment type="caution">
    <text evidence="2">The sequence shown here is derived from an EMBL/GenBank/DDBJ whole genome shotgun (WGS) entry which is preliminary data.</text>
</comment>
<evidence type="ECO:0000256" key="1">
    <source>
        <dbReference type="SAM" id="SignalP"/>
    </source>
</evidence>
<sequence>MKIKFKSINVLVQSSLAVMLLLVTSSFTQTPSELQEFKMTIRNTDKGLELQSLKGSAWTNLSFTINNHHPQAVDEYGMTEIDKSTGNDPKLADFLFTIAKTKDSVILKGVKGTAWKELTFSLAKGESQQVDQMGMTK</sequence>
<keyword evidence="1" id="KW-0732">Signal</keyword>
<dbReference type="EMBL" id="JAPWGL010000002">
    <property type="protein sequence ID" value="MCZ4223246.1"/>
    <property type="molecule type" value="Genomic_DNA"/>
</dbReference>
<reference evidence="2" key="1">
    <citation type="submission" date="2022-12" db="EMBL/GenBank/DDBJ databases">
        <title>Genome sequence of SJ11.</title>
        <authorList>
            <person name="Woo H."/>
        </authorList>
    </citation>
    <scope>NUCLEOTIDE SEQUENCE</scope>
    <source>
        <strain evidence="2">SJ11</strain>
    </source>
</reference>
<evidence type="ECO:0000313" key="2">
    <source>
        <dbReference type="EMBL" id="MCZ4223246.1"/>
    </source>
</evidence>
<evidence type="ECO:0000313" key="3">
    <source>
        <dbReference type="Proteomes" id="UP001144341"/>
    </source>
</evidence>